<evidence type="ECO:0000313" key="1">
    <source>
        <dbReference type="EMBL" id="WGZ93371.1"/>
    </source>
</evidence>
<dbReference type="KEGG" id="tput:QJT81_16380"/>
<reference evidence="1" key="2">
    <citation type="submission" date="2023-04" db="EMBL/GenBank/DDBJ databases">
        <authorList>
            <person name="Beletskiy A.V."/>
            <person name="Mardanov A.V."/>
            <person name="Ravin N.V."/>
        </authorList>
    </citation>
    <scope>NUCLEOTIDE SEQUENCE</scope>
    <source>
        <strain evidence="1">GKL-02</strain>
    </source>
</reference>
<dbReference type="Proteomes" id="UP001301326">
    <property type="component" value="Chromosome"/>
</dbReference>
<reference evidence="1" key="1">
    <citation type="journal article" date="2023" name="Int. J. Mol. Sci.">
        <title>Metagenomics Revealed a New Genus 'Candidatus Thiocaldithrix dubininis' gen. nov., sp. nov. and a New Species 'Candidatus Thiothrix putei' sp. nov. in the Family Thiotrichaceae, Some Members of Which Have Traits of Both Na+- and H+-Motive Energetics.</title>
        <authorList>
            <person name="Ravin N.V."/>
            <person name="Muntyan M.S."/>
            <person name="Smolyakov D.D."/>
            <person name="Rudenko T.S."/>
            <person name="Beletsky A.V."/>
            <person name="Mardanov A.V."/>
            <person name="Grabovich M.Y."/>
        </authorList>
    </citation>
    <scope>NUCLEOTIDE SEQUENCE</scope>
    <source>
        <strain evidence="1">GKL-02</strain>
    </source>
</reference>
<dbReference type="EMBL" id="CP124756">
    <property type="protein sequence ID" value="WGZ93371.1"/>
    <property type="molecule type" value="Genomic_DNA"/>
</dbReference>
<name>A0AA95HEK3_9GAMM</name>
<dbReference type="AlphaFoldDB" id="A0AA95HEK3"/>
<gene>
    <name evidence="1" type="ORF">QJT81_16380</name>
</gene>
<organism evidence="1">
    <name type="scientific">Candidatus Thiothrix putei</name>
    <dbReference type="NCBI Taxonomy" id="3080811"/>
    <lineage>
        <taxon>Bacteria</taxon>
        <taxon>Pseudomonadati</taxon>
        <taxon>Pseudomonadota</taxon>
        <taxon>Gammaproteobacteria</taxon>
        <taxon>Thiotrichales</taxon>
        <taxon>Thiotrichaceae</taxon>
        <taxon>Thiothrix</taxon>
    </lineage>
</organism>
<protein>
    <submittedName>
        <fullName evidence="1">Uncharacterized protein</fullName>
    </submittedName>
</protein>
<accession>A0AA95HEK3</accession>
<proteinExistence type="predicted"/>
<sequence length="79" mass="9118">MKDEYYTVRGYLLKLIKENKAIKELCLDKGYILRVSHKCKKICLDEGVTAHKLYTKSGKLKLKAVLAFPSYIINRALNI</sequence>